<evidence type="ECO:0000313" key="2">
    <source>
        <dbReference type="Proteomes" id="UP001632038"/>
    </source>
</evidence>
<evidence type="ECO:0000313" key="1">
    <source>
        <dbReference type="EMBL" id="KAL3627274.1"/>
    </source>
</evidence>
<dbReference type="PANTHER" id="PTHR47273">
    <property type="entry name" value="EXPRESSED PROTEIN"/>
    <property type="match status" value="1"/>
</dbReference>
<sequence length="182" mass="19898">MSYFPGHNNDYCVRMIVLLAFVVLVFLESPVMATGRLDFLLDDEFFGRDELVKWAGYGEEKLSTVEIGGKLLCHGGDARNKNSIDPVSGATVAIFCGKNAKTKSSWAKGSTDSTGSFLIDLPSHLHAIPNLEKICHVKVVGLPKTSPCCSRKHKPIKLTSSTGEGIRSYTTNNIHLVPHKHT</sequence>
<evidence type="ECO:0008006" key="3">
    <source>
        <dbReference type="Google" id="ProtNLM"/>
    </source>
</evidence>
<keyword evidence="2" id="KW-1185">Reference proteome</keyword>
<dbReference type="PANTHER" id="PTHR47273:SF6">
    <property type="entry name" value="POLLEN OLE E 1 ALLERGEN AND EXTENSIN FAMILY PROTEIN"/>
    <property type="match status" value="1"/>
</dbReference>
<reference evidence="2" key="1">
    <citation type="journal article" date="2024" name="IScience">
        <title>Strigolactones Initiate the Formation of Haustorium-like Structures in Castilleja.</title>
        <authorList>
            <person name="Buerger M."/>
            <person name="Peterson D."/>
            <person name="Chory J."/>
        </authorList>
    </citation>
    <scope>NUCLEOTIDE SEQUENCE [LARGE SCALE GENOMIC DNA]</scope>
</reference>
<organism evidence="1 2">
    <name type="scientific">Castilleja foliolosa</name>
    <dbReference type="NCBI Taxonomy" id="1961234"/>
    <lineage>
        <taxon>Eukaryota</taxon>
        <taxon>Viridiplantae</taxon>
        <taxon>Streptophyta</taxon>
        <taxon>Embryophyta</taxon>
        <taxon>Tracheophyta</taxon>
        <taxon>Spermatophyta</taxon>
        <taxon>Magnoliopsida</taxon>
        <taxon>eudicotyledons</taxon>
        <taxon>Gunneridae</taxon>
        <taxon>Pentapetalae</taxon>
        <taxon>asterids</taxon>
        <taxon>lamiids</taxon>
        <taxon>Lamiales</taxon>
        <taxon>Orobanchaceae</taxon>
        <taxon>Pedicularideae</taxon>
        <taxon>Castillejinae</taxon>
        <taxon>Castilleja</taxon>
    </lineage>
</organism>
<gene>
    <name evidence="1" type="ORF">CASFOL_028637</name>
</gene>
<comment type="caution">
    <text evidence="1">The sequence shown here is derived from an EMBL/GenBank/DDBJ whole genome shotgun (WGS) entry which is preliminary data.</text>
</comment>
<accession>A0ABD3CD80</accession>
<proteinExistence type="predicted"/>
<protein>
    <recommendedName>
        <fullName evidence="3">Pollen Ole e 1 allergen and extensin family protein</fullName>
    </recommendedName>
</protein>
<dbReference type="Pfam" id="PF01190">
    <property type="entry name" value="Pollen_Ole_e_1"/>
    <property type="match status" value="1"/>
</dbReference>
<dbReference type="Proteomes" id="UP001632038">
    <property type="component" value="Unassembled WGS sequence"/>
</dbReference>
<name>A0ABD3CD80_9LAMI</name>
<dbReference type="EMBL" id="JAVIJP010000039">
    <property type="protein sequence ID" value="KAL3627274.1"/>
    <property type="molecule type" value="Genomic_DNA"/>
</dbReference>
<dbReference type="AlphaFoldDB" id="A0ABD3CD80"/>